<keyword evidence="1" id="KW-1133">Transmembrane helix</keyword>
<keyword evidence="1" id="KW-0472">Membrane</keyword>
<proteinExistence type="predicted"/>
<organism evidence="2 3">
    <name type="scientific">Paenibacillus mellifer</name>
    <dbReference type="NCBI Taxonomy" id="2937794"/>
    <lineage>
        <taxon>Bacteria</taxon>
        <taxon>Bacillati</taxon>
        <taxon>Bacillota</taxon>
        <taxon>Bacilli</taxon>
        <taxon>Bacillales</taxon>
        <taxon>Paenibacillaceae</taxon>
        <taxon>Paenibacillus</taxon>
    </lineage>
</organism>
<feature type="transmembrane region" description="Helical" evidence="1">
    <location>
        <begin position="211"/>
        <end position="231"/>
    </location>
</feature>
<evidence type="ECO:0000313" key="2">
    <source>
        <dbReference type="EMBL" id="MCK8490049.1"/>
    </source>
</evidence>
<dbReference type="Proteomes" id="UP001139534">
    <property type="component" value="Unassembled WGS sequence"/>
</dbReference>
<feature type="transmembrane region" description="Helical" evidence="1">
    <location>
        <begin position="104"/>
        <end position="127"/>
    </location>
</feature>
<feature type="transmembrane region" description="Helical" evidence="1">
    <location>
        <begin position="21"/>
        <end position="42"/>
    </location>
</feature>
<comment type="caution">
    <text evidence="2">The sequence shown here is derived from an EMBL/GenBank/DDBJ whole genome shotgun (WGS) entry which is preliminary data.</text>
</comment>
<name>A0A9X1Y3C7_9BACL</name>
<feature type="transmembrane region" description="Helical" evidence="1">
    <location>
        <begin position="169"/>
        <end position="191"/>
    </location>
</feature>
<keyword evidence="3" id="KW-1185">Reference proteome</keyword>
<feature type="transmembrane region" description="Helical" evidence="1">
    <location>
        <begin position="139"/>
        <end position="162"/>
    </location>
</feature>
<reference evidence="2" key="1">
    <citation type="submission" date="2022-04" db="EMBL/GenBank/DDBJ databases">
        <authorList>
            <person name="Seo M.-J."/>
        </authorList>
    </citation>
    <scope>NUCLEOTIDE SEQUENCE</scope>
    <source>
        <strain evidence="2">MBLB2552</strain>
    </source>
</reference>
<gene>
    <name evidence="2" type="ORF">M0651_23070</name>
</gene>
<feature type="transmembrane region" description="Helical" evidence="1">
    <location>
        <begin position="48"/>
        <end position="69"/>
    </location>
</feature>
<protein>
    <submittedName>
        <fullName evidence="2">Uncharacterized protein</fullName>
    </submittedName>
</protein>
<sequence length="240" mass="27791">MDSWKDAWFIFKKDFRNDRLFLIWNVIFMLYVALMLGSLVGAREETDYIMNPMSDFLMLMMVPFTGFFFTRRSFNYIKEDSYTQMLRYYRVLPIPLKTVIRSRLIQLGAAMLLNGILFYGSLYLVTYLMNGSGMGLGPYLGFCFTWMGYGLLINGLFIYFELLMKGKVYLWLTFLIMLVLGVVAFVTNWQGGNLFSFTLDNSRRYVLLSPLMWGSLIGGGLGLALLCSVTLRRLTKRDLA</sequence>
<dbReference type="EMBL" id="JALPRK010000036">
    <property type="protein sequence ID" value="MCK8490049.1"/>
    <property type="molecule type" value="Genomic_DNA"/>
</dbReference>
<evidence type="ECO:0000256" key="1">
    <source>
        <dbReference type="SAM" id="Phobius"/>
    </source>
</evidence>
<evidence type="ECO:0000313" key="3">
    <source>
        <dbReference type="Proteomes" id="UP001139534"/>
    </source>
</evidence>
<dbReference type="RefSeq" id="WP_248554014.1">
    <property type="nucleotide sequence ID" value="NZ_JALPRK010000036.1"/>
</dbReference>
<accession>A0A9X1Y3C7</accession>
<keyword evidence="1" id="KW-0812">Transmembrane</keyword>
<dbReference type="AlphaFoldDB" id="A0A9X1Y3C7"/>